<evidence type="ECO:0000313" key="4">
    <source>
        <dbReference type="Proteomes" id="UP000431901"/>
    </source>
</evidence>
<name>A0A6I4WGK1_9ACTN</name>
<feature type="compositionally biased region" description="Basic and acidic residues" evidence="1">
    <location>
        <begin position="28"/>
        <end position="65"/>
    </location>
</feature>
<keyword evidence="4" id="KW-1185">Reference proteome</keyword>
<dbReference type="EMBL" id="WUTW01000010">
    <property type="protein sequence ID" value="MXQ68043.1"/>
    <property type="molecule type" value="Genomic_DNA"/>
</dbReference>
<keyword evidence="2" id="KW-1133">Transmembrane helix</keyword>
<evidence type="ECO:0000313" key="3">
    <source>
        <dbReference type="EMBL" id="MXQ68043.1"/>
    </source>
</evidence>
<feature type="transmembrane region" description="Helical" evidence="2">
    <location>
        <begin position="172"/>
        <end position="194"/>
    </location>
</feature>
<dbReference type="OrthoDB" id="3971500at2"/>
<accession>A0A6I4WGK1</accession>
<feature type="compositionally biased region" description="Basic and acidic residues" evidence="1">
    <location>
        <begin position="1"/>
        <end position="12"/>
    </location>
</feature>
<dbReference type="RefSeq" id="WP_161106232.1">
    <property type="nucleotide sequence ID" value="NZ_JBHLYI010000021.1"/>
</dbReference>
<gene>
    <name evidence="3" type="ORF">GQ466_28910</name>
</gene>
<dbReference type="Proteomes" id="UP000431901">
    <property type="component" value="Unassembled WGS sequence"/>
</dbReference>
<organism evidence="3 4">
    <name type="scientific">Actinomadura rayongensis</name>
    <dbReference type="NCBI Taxonomy" id="1429076"/>
    <lineage>
        <taxon>Bacteria</taxon>
        <taxon>Bacillati</taxon>
        <taxon>Actinomycetota</taxon>
        <taxon>Actinomycetes</taxon>
        <taxon>Streptosporangiales</taxon>
        <taxon>Thermomonosporaceae</taxon>
        <taxon>Actinomadura</taxon>
    </lineage>
</organism>
<keyword evidence="2" id="KW-0812">Transmembrane</keyword>
<evidence type="ECO:0000256" key="1">
    <source>
        <dbReference type="SAM" id="MobiDB-lite"/>
    </source>
</evidence>
<feature type="region of interest" description="Disordered" evidence="1">
    <location>
        <begin position="202"/>
        <end position="227"/>
    </location>
</feature>
<protein>
    <submittedName>
        <fullName evidence="3">Uncharacterized protein</fullName>
    </submittedName>
</protein>
<proteinExistence type="predicted"/>
<comment type="caution">
    <text evidence="3">The sequence shown here is derived from an EMBL/GenBank/DDBJ whole genome shotgun (WGS) entry which is preliminary data.</text>
</comment>
<dbReference type="AlphaFoldDB" id="A0A6I4WGK1"/>
<feature type="compositionally biased region" description="Acidic residues" evidence="1">
    <location>
        <begin position="105"/>
        <end position="114"/>
    </location>
</feature>
<feature type="region of interest" description="Disordered" evidence="1">
    <location>
        <begin position="1"/>
        <end position="168"/>
    </location>
</feature>
<keyword evidence="2" id="KW-0472">Membrane</keyword>
<feature type="compositionally biased region" description="Low complexity" evidence="1">
    <location>
        <begin position="212"/>
        <end position="223"/>
    </location>
</feature>
<evidence type="ECO:0000256" key="2">
    <source>
        <dbReference type="SAM" id="Phobius"/>
    </source>
</evidence>
<reference evidence="3 4" key="1">
    <citation type="submission" date="2019-12" db="EMBL/GenBank/DDBJ databases">
        <title>Nocardia macrotermitis sp. nov. and Nocardia aurantia sp. nov., isolated from the gut of the fungus growing-termite Macrotermes natalensis.</title>
        <authorList>
            <person name="Christine B."/>
            <person name="Rene B."/>
        </authorList>
    </citation>
    <scope>NUCLEOTIDE SEQUENCE [LARGE SCALE GENOMIC DNA]</scope>
    <source>
        <strain evidence="3 4">DSM 102126</strain>
    </source>
</reference>
<sequence length="412" mass="43709">MSDQGERPRWAESDDAGEGTPAAGAGRSGDEDGRDVWGKAEEPRDERPAERAAEPAARIEPKTVPEPRGLLTAAPDADEPEPGTALEPVDRKVAPVPSGPAWEGELFDGDADGDADTRYVAPSGDAGPGKPGRPSSGNWQMPSWMADEESADRELDGATGSPFDEPSGRSRILLFGGIGLLVVALAAAGGVYYLKHRGSDPAPAKGTLRRTSAPAAVPSAALPPDRPLRTFAGTPSRIAGRVSDTGSGLLYPRFARPWQTPSKKNKLGVPGWSGQQILVTERHAGRLWYGQFLTGTLQPTLRSAYSGPQSVKSVTALAAKGLEESYYAFPHRSAPLASEALTVGGHRGWLVASYYAYRRPPFRATGEVVATAVIDTGRETPALVFASLPNTNKKLWPDLNRFFAQLKVLPAS</sequence>